<evidence type="ECO:0000313" key="3">
    <source>
        <dbReference type="Proteomes" id="UP000663720"/>
    </source>
</evidence>
<keyword evidence="2" id="KW-0547">Nucleotide-binding</keyword>
<proteinExistence type="predicted"/>
<dbReference type="InterPro" id="IPR038461">
    <property type="entry name" value="Schlafen_AlbA_2_dom_sf"/>
</dbReference>
<dbReference type="KEGG" id="dli:dnl_36130"/>
<dbReference type="GO" id="GO:0004386">
    <property type="term" value="F:helicase activity"/>
    <property type="evidence" value="ECO:0007669"/>
    <property type="project" value="UniProtKB-KW"/>
</dbReference>
<dbReference type="InterPro" id="IPR038475">
    <property type="entry name" value="RecG_C_sf"/>
</dbReference>
<name>A0A975GHC9_9BACT</name>
<keyword evidence="2" id="KW-0378">Hydrolase</keyword>
<keyword evidence="2" id="KW-0347">Helicase</keyword>
<dbReference type="PANTHER" id="PTHR30595:SF6">
    <property type="entry name" value="SCHLAFEN ALBA-2 DOMAIN-CONTAINING PROTEIN"/>
    <property type="match status" value="1"/>
</dbReference>
<dbReference type="RefSeq" id="WP_207687340.1">
    <property type="nucleotide sequence ID" value="NZ_CP061799.1"/>
</dbReference>
<feature type="domain" description="Schlafen AlbA-2" evidence="1">
    <location>
        <begin position="12"/>
        <end position="123"/>
    </location>
</feature>
<dbReference type="Pfam" id="PF04326">
    <property type="entry name" value="SLFN_AlbA_2"/>
    <property type="match status" value="1"/>
</dbReference>
<dbReference type="Gene3D" id="3.30.950.30">
    <property type="entry name" value="Schlafen, AAA domain"/>
    <property type="match status" value="1"/>
</dbReference>
<accession>A0A975GHC9</accession>
<evidence type="ECO:0000313" key="2">
    <source>
        <dbReference type="EMBL" id="QTA81281.1"/>
    </source>
</evidence>
<dbReference type="EMBL" id="CP061799">
    <property type="protein sequence ID" value="QTA81281.1"/>
    <property type="molecule type" value="Genomic_DNA"/>
</dbReference>
<dbReference type="AlphaFoldDB" id="A0A975GHC9"/>
<reference evidence="2" key="1">
    <citation type="journal article" date="2021" name="Microb. Physiol.">
        <title>Proteogenomic Insights into the Physiology of Marine, Sulfate-Reducing, Filamentous Desulfonema limicola and Desulfonema magnum.</title>
        <authorList>
            <person name="Schnaars V."/>
            <person name="Wohlbrand L."/>
            <person name="Scheve S."/>
            <person name="Hinrichs C."/>
            <person name="Reinhardt R."/>
            <person name="Rabus R."/>
        </authorList>
    </citation>
    <scope>NUCLEOTIDE SEQUENCE</scope>
    <source>
        <strain evidence="2">5ac10</strain>
    </source>
</reference>
<keyword evidence="3" id="KW-1185">Reference proteome</keyword>
<dbReference type="Proteomes" id="UP000663720">
    <property type="component" value="Chromosome"/>
</dbReference>
<dbReference type="PANTHER" id="PTHR30595">
    <property type="entry name" value="GLPR-RELATED TRANSCRIPTIONAL REPRESSOR"/>
    <property type="match status" value="1"/>
</dbReference>
<dbReference type="InterPro" id="IPR007421">
    <property type="entry name" value="Schlafen_AlbA_2_dom"/>
</dbReference>
<dbReference type="Gene3D" id="3.30.565.60">
    <property type="match status" value="1"/>
</dbReference>
<evidence type="ECO:0000259" key="1">
    <source>
        <dbReference type="Pfam" id="PF04326"/>
    </source>
</evidence>
<protein>
    <submittedName>
        <fullName evidence="2">Schlafen and ATP-dependent DNA helicase domains-containing protein</fullName>
    </submittedName>
</protein>
<dbReference type="Pfam" id="PF13749">
    <property type="entry name" value="HATPase_c_4"/>
    <property type="match status" value="1"/>
</dbReference>
<organism evidence="2 3">
    <name type="scientific">Desulfonema limicola</name>
    <dbReference type="NCBI Taxonomy" id="45656"/>
    <lineage>
        <taxon>Bacteria</taxon>
        <taxon>Pseudomonadati</taxon>
        <taxon>Thermodesulfobacteriota</taxon>
        <taxon>Desulfobacteria</taxon>
        <taxon>Desulfobacterales</taxon>
        <taxon>Desulfococcaceae</taxon>
        <taxon>Desulfonema</taxon>
    </lineage>
</organism>
<gene>
    <name evidence="2" type="ORF">dnl_36130</name>
</gene>
<keyword evidence="2" id="KW-0067">ATP-binding</keyword>
<sequence length="383" mass="44008">MKNIEEILKKGESPVTEFKLDSVKNEQIAKELGALANFRGGMLILGVDDKGIPCGLTRDDNEERIQNICYNFEPPLQVKIEHNTVNNKPVVIVTIIDNNEKPYAYKSQTRNIYYIRSGTVSREAARSELRRMFQQSGELHYEALALSNAPAKTLDYSLMTSFFKDYRFISLDDYMEQEKEIVLNNLSILHGKSTTFLGQILFGKEPRKYIPCAGINAGIYKGRDKASGVIDHHFFQGPLIQEIPLVFKYLSLFNRSGFDNIQDKRKEKQEYPEQAVREAVINAVCHRDYTVKGSGIMIDIFKDHMEIISPGSLPNTQTISKIKMGMIYQRNPLLVQYLYDFRYVERLGRGIQKIMQTMKDNGNPEPEFINGDNYFKVELRKSV</sequence>